<comment type="similarity">
    <text evidence="2">Belongs to the TRAFAC class myosin-kinesin ATPase superfamily. Kinesin family.</text>
</comment>
<feature type="binding site" evidence="2">
    <location>
        <begin position="77"/>
        <end position="84"/>
    </location>
    <ligand>
        <name>ATP</name>
        <dbReference type="ChEBI" id="CHEBI:30616"/>
    </ligand>
</feature>
<keyword evidence="2" id="KW-0067">ATP-binding</keyword>
<keyword evidence="5" id="KW-1185">Reference proteome</keyword>
<dbReference type="SUPFAM" id="SSF52540">
    <property type="entry name" value="P-loop containing nucleoside triphosphate hydrolases"/>
    <property type="match status" value="1"/>
</dbReference>
<accession>A0AAN9J4A8</accession>
<keyword evidence="2" id="KW-0547">Nucleotide-binding</keyword>
<dbReference type="AlphaFoldDB" id="A0AAN9J4A8"/>
<dbReference type="InterPro" id="IPR027640">
    <property type="entry name" value="Kinesin-like_fam"/>
</dbReference>
<evidence type="ECO:0000259" key="3">
    <source>
        <dbReference type="PROSITE" id="PS50067"/>
    </source>
</evidence>
<dbReference type="InterPro" id="IPR027417">
    <property type="entry name" value="P-loop_NTPase"/>
</dbReference>
<keyword evidence="1 2" id="KW-0505">Motor protein</keyword>
<dbReference type="PANTHER" id="PTHR47968">
    <property type="entry name" value="CENTROMERE PROTEIN E"/>
    <property type="match status" value="1"/>
</dbReference>
<dbReference type="Gene3D" id="3.40.850.10">
    <property type="entry name" value="Kinesin motor domain"/>
    <property type="match status" value="1"/>
</dbReference>
<dbReference type="PANTHER" id="PTHR47968:SF18">
    <property type="entry name" value="KINESIN-LIKE PROTEIN KIN-7F"/>
    <property type="match status" value="1"/>
</dbReference>
<reference evidence="4 5" key="1">
    <citation type="submission" date="2024-01" db="EMBL/GenBank/DDBJ databases">
        <title>The genomes of 5 underutilized Papilionoideae crops provide insights into root nodulation and disease resistanc.</title>
        <authorList>
            <person name="Yuan L."/>
        </authorList>
    </citation>
    <scope>NUCLEOTIDE SEQUENCE [LARGE SCALE GENOMIC DNA]</scope>
    <source>
        <strain evidence="4">ZHUSHIDOU_FW_LH</strain>
        <tissue evidence="4">Leaf</tissue>
    </source>
</reference>
<dbReference type="GO" id="GO:0003777">
    <property type="term" value="F:microtubule motor activity"/>
    <property type="evidence" value="ECO:0007669"/>
    <property type="project" value="InterPro"/>
</dbReference>
<dbReference type="Proteomes" id="UP001372338">
    <property type="component" value="Unassembled WGS sequence"/>
</dbReference>
<name>A0AAN9J4A8_CROPI</name>
<evidence type="ECO:0000313" key="4">
    <source>
        <dbReference type="EMBL" id="KAK7291371.1"/>
    </source>
</evidence>
<protein>
    <recommendedName>
        <fullName evidence="3">Kinesin motor domain-containing protein</fullName>
    </recommendedName>
</protein>
<feature type="domain" description="Kinesin motor" evidence="3">
    <location>
        <begin position="74"/>
        <end position="119"/>
    </location>
</feature>
<dbReference type="GO" id="GO:0008017">
    <property type="term" value="F:microtubule binding"/>
    <property type="evidence" value="ECO:0007669"/>
    <property type="project" value="InterPro"/>
</dbReference>
<comment type="caution">
    <text evidence="4">The sequence shown here is derived from an EMBL/GenBank/DDBJ whole genome shotgun (WGS) entry which is preliminary data.</text>
</comment>
<organism evidence="4 5">
    <name type="scientific">Crotalaria pallida</name>
    <name type="common">Smooth rattlebox</name>
    <name type="synonym">Crotalaria striata</name>
    <dbReference type="NCBI Taxonomy" id="3830"/>
    <lineage>
        <taxon>Eukaryota</taxon>
        <taxon>Viridiplantae</taxon>
        <taxon>Streptophyta</taxon>
        <taxon>Embryophyta</taxon>
        <taxon>Tracheophyta</taxon>
        <taxon>Spermatophyta</taxon>
        <taxon>Magnoliopsida</taxon>
        <taxon>eudicotyledons</taxon>
        <taxon>Gunneridae</taxon>
        <taxon>Pentapetalae</taxon>
        <taxon>rosids</taxon>
        <taxon>fabids</taxon>
        <taxon>Fabales</taxon>
        <taxon>Fabaceae</taxon>
        <taxon>Papilionoideae</taxon>
        <taxon>50 kb inversion clade</taxon>
        <taxon>genistoids sensu lato</taxon>
        <taxon>core genistoids</taxon>
        <taxon>Crotalarieae</taxon>
        <taxon>Crotalaria</taxon>
    </lineage>
</organism>
<dbReference type="GO" id="GO:0007018">
    <property type="term" value="P:microtubule-based movement"/>
    <property type="evidence" value="ECO:0007669"/>
    <property type="project" value="InterPro"/>
</dbReference>
<sequence>MIRSLAEMIQNWNALMTLQSYTGALFQLLTGPCIQHPIHLTVYLVPIAQHGRYMKNQLRKLHFQFSVASTQAFFAYGQTSSGKTNTMTGITEYAVAHIFDYIEEHKEREFVLKFSALEI</sequence>
<dbReference type="GO" id="GO:0005524">
    <property type="term" value="F:ATP binding"/>
    <property type="evidence" value="ECO:0007669"/>
    <property type="project" value="UniProtKB-UniRule"/>
</dbReference>
<proteinExistence type="inferred from homology"/>
<dbReference type="EMBL" id="JAYWIO010000001">
    <property type="protein sequence ID" value="KAK7291371.1"/>
    <property type="molecule type" value="Genomic_DNA"/>
</dbReference>
<dbReference type="Pfam" id="PF00225">
    <property type="entry name" value="Kinesin"/>
    <property type="match status" value="1"/>
</dbReference>
<evidence type="ECO:0000256" key="1">
    <source>
        <dbReference type="ARBA" id="ARBA00023175"/>
    </source>
</evidence>
<evidence type="ECO:0000313" key="5">
    <source>
        <dbReference type="Proteomes" id="UP001372338"/>
    </source>
</evidence>
<dbReference type="PROSITE" id="PS50067">
    <property type="entry name" value="KINESIN_MOTOR_2"/>
    <property type="match status" value="1"/>
</dbReference>
<dbReference type="InterPro" id="IPR036961">
    <property type="entry name" value="Kinesin_motor_dom_sf"/>
</dbReference>
<evidence type="ECO:0000256" key="2">
    <source>
        <dbReference type="PROSITE-ProRule" id="PRU00283"/>
    </source>
</evidence>
<gene>
    <name evidence="4" type="ORF">RIF29_06452</name>
</gene>
<dbReference type="InterPro" id="IPR001752">
    <property type="entry name" value="Kinesin_motor_dom"/>
</dbReference>